<dbReference type="SUPFAM" id="SSF103642">
    <property type="entry name" value="Sec-C motif"/>
    <property type="match status" value="1"/>
</dbReference>
<organism evidence="1 2">
    <name type="scientific">Nissabacter archeti</name>
    <dbReference type="NCBI Taxonomy" id="1917880"/>
    <lineage>
        <taxon>Bacteria</taxon>
        <taxon>Pseudomonadati</taxon>
        <taxon>Pseudomonadota</taxon>
        <taxon>Gammaproteobacteria</taxon>
        <taxon>Enterobacterales</taxon>
        <taxon>Yersiniaceae</taxon>
        <taxon>Nissabacter</taxon>
    </lineage>
</organism>
<dbReference type="InterPro" id="IPR004027">
    <property type="entry name" value="SEC_C_motif"/>
</dbReference>
<dbReference type="Pfam" id="PF02810">
    <property type="entry name" value="SEC-C"/>
    <property type="match status" value="1"/>
</dbReference>
<reference evidence="2" key="1">
    <citation type="submission" date="2023-07" db="EMBL/GenBank/DDBJ databases">
        <title>Genome-inferred correspondence between phylogeny and metabolic traits in the wild Drosophila gut microbiome.</title>
        <authorList>
            <person name="Bueno E."/>
            <person name="Blow F."/>
            <person name="Douglas A.E."/>
        </authorList>
    </citation>
    <scope>NUCLEOTIDE SEQUENCE [LARGE SCALE GENOMIC DNA]</scope>
    <source>
        <strain evidence="2">JGM97</strain>
    </source>
</reference>
<accession>A0ABS5JEA4</accession>
<gene>
    <name evidence="1" type="ORF">JK232_04560</name>
</gene>
<dbReference type="EMBL" id="JAERKB010000003">
    <property type="protein sequence ID" value="MBS0968161.1"/>
    <property type="molecule type" value="Genomic_DNA"/>
</dbReference>
<evidence type="ECO:0000313" key="1">
    <source>
        <dbReference type="EMBL" id="MBS0968161.1"/>
    </source>
</evidence>
<dbReference type="Proteomes" id="UP000680634">
    <property type="component" value="Unassembled WGS sequence"/>
</dbReference>
<name>A0ABS5JEA4_9GAMM</name>
<keyword evidence="2" id="KW-1185">Reference proteome</keyword>
<comment type="caution">
    <text evidence="1">The sequence shown here is derived from an EMBL/GenBank/DDBJ whole genome shotgun (WGS) entry which is preliminary data.</text>
</comment>
<sequence>MMFAESKKKFAESGVKLLEEMEALACEMRTLIASMPPEDLIGYIYAQFMMHAAFDNQHKNTPETKDLVNDNQFLLEYVHAVLATDIAPKEMSFDEKKCSYLFSLSRDLCHKAMLYAIASSLEAKDSIFGPDTSTIEFHSKTAWVMLRGNRYQVLEEEFYRYVLSPHDDVLKEVYGVSGGDIARGIQSMANAIRTGHTNALEEMMMQFIAVQEIASQQKKTIEEVMESWKEENGEKLKFASQAASDVFRGGITNVSLHTDLPDKLLADLAYQRGEDTDFFAIGDFSGTPYRTLPARKKPLIKLDAGYYAVDPCFMRDAGYRALLHNLLQRKPEYKKEFEERQKTMSEGAFYDILRAQFPTANVYQEIYYKDPETNQWSENDMLILMDDVLFLIEAKAGAAATIASPATDFKRHAQSVQDLVIKAYKQCERFFNYLNSADEVIIYQLVNGKHKECGRIKASNYRVMLPIGLTVESFSPFSSFCKQLPQIKPLLDKYGFVSMSIDDLFVLKRFLPSPGAFLHYMEVRQLLVNVRNAFLYDEFDHLGLYITNNRFDLDSIEKLAKEKGSMLLWDGMSSVIDKSFEELDWDTKPLPTQDFPKEVTDLLEALDSTRAPGWLAIDSHIRNYDAQTRSTLGNMLKKLGDSLDKHPARYFLIGNDEESLFIWMQNFENEIDWGKVNDKASSMALNIKDAVRHNFVIVEVDSEGKYIKALGINVIVPQEKTDENAHIFEDAERLMNSSGTDSNFIMSSIKVEEFRKVGRNEACPCGSGIKYKKCHGR</sequence>
<proteinExistence type="predicted"/>
<dbReference type="RefSeq" id="WP_212588877.1">
    <property type="nucleotide sequence ID" value="NZ_JAERKB010000003.1"/>
</dbReference>
<protein>
    <submittedName>
        <fullName evidence="1">SEC-C domain-containing protein</fullName>
    </submittedName>
</protein>
<evidence type="ECO:0000313" key="2">
    <source>
        <dbReference type="Proteomes" id="UP000680634"/>
    </source>
</evidence>
<dbReference type="Gene3D" id="3.10.450.50">
    <property type="match status" value="1"/>
</dbReference>